<feature type="compositionally biased region" description="Acidic residues" evidence="1">
    <location>
        <begin position="130"/>
        <end position="143"/>
    </location>
</feature>
<proteinExistence type="predicted"/>
<dbReference type="AlphaFoldDB" id="A0A2H3ATD9"/>
<feature type="region of interest" description="Disordered" evidence="1">
    <location>
        <begin position="27"/>
        <end position="159"/>
    </location>
</feature>
<dbReference type="Proteomes" id="UP000218334">
    <property type="component" value="Unassembled WGS sequence"/>
</dbReference>
<feature type="compositionally biased region" description="Low complexity" evidence="1">
    <location>
        <begin position="281"/>
        <end position="296"/>
    </location>
</feature>
<gene>
    <name evidence="2" type="ORF">ARMSODRAFT_1028462</name>
</gene>
<sequence length="477" mass="51075">MSFLPSVVMSSRGRPLRASARWAERDMETALIGSDPPSSEYQYEPEESDVFNSDEEVLAPDSDPPVMDGMEVDADLATEGRPIDVGLGDESALGNGDLDDLMAGLSGRSQESRQPAAATGSTGVDRPIDLPDDVNESPNDEEVISAPADDSRSSQATSTDFASLMASLAGDMDVDESGSPRARPRTSTNHVSPRRASDRPLITNGQVERMYALEIEDRLRLEEGLEAMRVDRFSGSITHGDSSVRPLSRVRGDHGDMDVGDWDSLCRGLAASPVPGSPLFLRSSSPTTLPSRSASPEVEMLDSPDGMTTRISAITIFVSYRSVDGRGGVYVERGIQVELPENGQTVPFSVLLNQCREGGNRTGRLVERLLRGSTVFYVGTNIKPVPLEDVLATPASQIAYQEVGILTRVINDAENFIPAAPCMDCEEKETISAAAASTGDVEPCYVLYLSPEEEVDITARTADEGRAVSVSPNGTAV</sequence>
<organism evidence="2 3">
    <name type="scientific">Armillaria solidipes</name>
    <dbReference type="NCBI Taxonomy" id="1076256"/>
    <lineage>
        <taxon>Eukaryota</taxon>
        <taxon>Fungi</taxon>
        <taxon>Dikarya</taxon>
        <taxon>Basidiomycota</taxon>
        <taxon>Agaricomycotina</taxon>
        <taxon>Agaricomycetes</taxon>
        <taxon>Agaricomycetidae</taxon>
        <taxon>Agaricales</taxon>
        <taxon>Marasmiineae</taxon>
        <taxon>Physalacriaceae</taxon>
        <taxon>Armillaria</taxon>
    </lineage>
</organism>
<feature type="region of interest" description="Disordered" evidence="1">
    <location>
        <begin position="281"/>
        <end position="303"/>
    </location>
</feature>
<dbReference type="EMBL" id="KZ293591">
    <property type="protein sequence ID" value="PBK58182.1"/>
    <property type="molecule type" value="Genomic_DNA"/>
</dbReference>
<feature type="region of interest" description="Disordered" evidence="1">
    <location>
        <begin position="172"/>
        <end position="198"/>
    </location>
</feature>
<evidence type="ECO:0000313" key="2">
    <source>
        <dbReference type="EMBL" id="PBK58182.1"/>
    </source>
</evidence>
<evidence type="ECO:0000313" key="3">
    <source>
        <dbReference type="Proteomes" id="UP000218334"/>
    </source>
</evidence>
<reference evidence="3" key="1">
    <citation type="journal article" date="2017" name="Nat. Ecol. Evol.">
        <title>Genome expansion and lineage-specific genetic innovations in the forest pathogenic fungi Armillaria.</title>
        <authorList>
            <person name="Sipos G."/>
            <person name="Prasanna A.N."/>
            <person name="Walter M.C."/>
            <person name="O'Connor E."/>
            <person name="Balint B."/>
            <person name="Krizsan K."/>
            <person name="Kiss B."/>
            <person name="Hess J."/>
            <person name="Varga T."/>
            <person name="Slot J."/>
            <person name="Riley R."/>
            <person name="Boka B."/>
            <person name="Rigling D."/>
            <person name="Barry K."/>
            <person name="Lee J."/>
            <person name="Mihaltcheva S."/>
            <person name="LaButti K."/>
            <person name="Lipzen A."/>
            <person name="Waldron R."/>
            <person name="Moloney N.M."/>
            <person name="Sperisen C."/>
            <person name="Kredics L."/>
            <person name="Vagvoelgyi C."/>
            <person name="Patrignani A."/>
            <person name="Fitzpatrick D."/>
            <person name="Nagy I."/>
            <person name="Doyle S."/>
            <person name="Anderson J.B."/>
            <person name="Grigoriev I.V."/>
            <person name="Gueldener U."/>
            <person name="Muensterkoetter M."/>
            <person name="Nagy L.G."/>
        </authorList>
    </citation>
    <scope>NUCLEOTIDE SEQUENCE [LARGE SCALE GENOMIC DNA]</scope>
    <source>
        <strain evidence="3">28-4</strain>
    </source>
</reference>
<evidence type="ECO:0000256" key="1">
    <source>
        <dbReference type="SAM" id="MobiDB-lite"/>
    </source>
</evidence>
<keyword evidence="3" id="KW-1185">Reference proteome</keyword>
<feature type="compositionally biased region" description="Acidic residues" evidence="1">
    <location>
        <begin position="43"/>
        <end position="58"/>
    </location>
</feature>
<name>A0A2H3ATD9_9AGAR</name>
<accession>A0A2H3ATD9</accession>
<feature type="non-terminal residue" evidence="2">
    <location>
        <position position="477"/>
    </location>
</feature>
<protein>
    <submittedName>
        <fullName evidence="2">Uncharacterized protein</fullName>
    </submittedName>
</protein>